<comment type="caution">
    <text evidence="2">The sequence shown here is derived from an EMBL/GenBank/DDBJ whole genome shotgun (WGS) entry which is preliminary data.</text>
</comment>
<keyword evidence="3" id="KW-1185">Reference proteome</keyword>
<name>A0AAV9XJQ3_9PEZI</name>
<protein>
    <submittedName>
        <fullName evidence="2">Uncharacterized protein</fullName>
    </submittedName>
</protein>
<feature type="chain" id="PRO_5043552919" evidence="1">
    <location>
        <begin position="17"/>
        <end position="275"/>
    </location>
</feature>
<proteinExistence type="predicted"/>
<evidence type="ECO:0000313" key="3">
    <source>
        <dbReference type="Proteomes" id="UP001365542"/>
    </source>
</evidence>
<reference evidence="2 3" key="1">
    <citation type="submission" date="2019-10" db="EMBL/GenBank/DDBJ databases">
        <authorList>
            <person name="Palmer J.M."/>
        </authorList>
    </citation>
    <scope>NUCLEOTIDE SEQUENCE [LARGE SCALE GENOMIC DNA]</scope>
    <source>
        <strain evidence="2 3">TWF694</strain>
    </source>
</reference>
<sequence>MRLLFLLALLIPIILASTCDPEPSNCPSFRSDPLIRKSCRKYIHHYNIKSQTCTRHEYSTPTITVSLPASTTSTFKYQTVLTSTTTQLITRPTITLNVRDPKQKPKVKERTVVFEIYNSKTAVTTVEDVRWVINVSTVTRTKIINAEPGSFPIRRGEGGVYYIPKECSCFLTHTKILSHDPTTTSTVTEYYPTKYIALTITKHVTTTKTYATAMKTVFVTQKPKRRIVKTKYIIKTLQATRTVRKVKFETTKVMERIYVTEYQWHGGRIKQKIID</sequence>
<accession>A0AAV9XJQ3</accession>
<dbReference type="Proteomes" id="UP001365542">
    <property type="component" value="Unassembled WGS sequence"/>
</dbReference>
<evidence type="ECO:0000313" key="2">
    <source>
        <dbReference type="EMBL" id="KAK6542010.1"/>
    </source>
</evidence>
<organism evidence="2 3">
    <name type="scientific">Orbilia ellipsospora</name>
    <dbReference type="NCBI Taxonomy" id="2528407"/>
    <lineage>
        <taxon>Eukaryota</taxon>
        <taxon>Fungi</taxon>
        <taxon>Dikarya</taxon>
        <taxon>Ascomycota</taxon>
        <taxon>Pezizomycotina</taxon>
        <taxon>Orbiliomycetes</taxon>
        <taxon>Orbiliales</taxon>
        <taxon>Orbiliaceae</taxon>
        <taxon>Orbilia</taxon>
    </lineage>
</organism>
<dbReference type="EMBL" id="JAVHJO010000003">
    <property type="protein sequence ID" value="KAK6542010.1"/>
    <property type="molecule type" value="Genomic_DNA"/>
</dbReference>
<keyword evidence="1" id="KW-0732">Signal</keyword>
<evidence type="ECO:0000256" key="1">
    <source>
        <dbReference type="SAM" id="SignalP"/>
    </source>
</evidence>
<dbReference type="AlphaFoldDB" id="A0AAV9XJQ3"/>
<gene>
    <name evidence="2" type="ORF">TWF694_007781</name>
</gene>
<feature type="signal peptide" evidence="1">
    <location>
        <begin position="1"/>
        <end position="16"/>
    </location>
</feature>